<dbReference type="SUPFAM" id="SSF63380">
    <property type="entry name" value="Riboflavin synthase domain-like"/>
    <property type="match status" value="1"/>
</dbReference>
<dbReference type="InterPro" id="IPR001709">
    <property type="entry name" value="Flavoprot_Pyr_Nucl_cyt_Rdtase"/>
</dbReference>
<dbReference type="PRINTS" id="PR00371">
    <property type="entry name" value="FPNCR"/>
</dbReference>
<dbReference type="InterPro" id="IPR017938">
    <property type="entry name" value="Riboflavin_synthase-like_b-brl"/>
</dbReference>
<keyword evidence="2" id="KW-0285">Flavoprotein</keyword>
<evidence type="ECO:0000313" key="11">
    <source>
        <dbReference type="EMBL" id="GAA0941417.1"/>
    </source>
</evidence>
<dbReference type="EMBL" id="BAAAHH010000003">
    <property type="protein sequence ID" value="GAA0941417.1"/>
    <property type="molecule type" value="Genomic_DNA"/>
</dbReference>
<keyword evidence="7" id="KW-0408">Iron</keyword>
<gene>
    <name evidence="11" type="primary">kshB</name>
    <name evidence="11" type="ORF">GCM10009550_11670</name>
</gene>
<keyword evidence="3" id="KW-0001">2Fe-2S</keyword>
<dbReference type="Pfam" id="PF00111">
    <property type="entry name" value="Fer2"/>
    <property type="match status" value="1"/>
</dbReference>
<keyword evidence="12" id="KW-1185">Reference proteome</keyword>
<evidence type="ECO:0000313" key="12">
    <source>
        <dbReference type="Proteomes" id="UP001500665"/>
    </source>
</evidence>
<dbReference type="PANTHER" id="PTHR47354">
    <property type="entry name" value="NADH OXIDOREDUCTASE HCR"/>
    <property type="match status" value="1"/>
</dbReference>
<dbReference type="Gene3D" id="2.40.30.10">
    <property type="entry name" value="Translation factors"/>
    <property type="match status" value="1"/>
</dbReference>
<accession>A0ABN1QEV4</accession>
<dbReference type="CDD" id="cd06214">
    <property type="entry name" value="PA_degradation_oxidoreductase_like"/>
    <property type="match status" value="1"/>
</dbReference>
<keyword evidence="6" id="KW-0560">Oxidoreductase</keyword>
<sequence length="343" mass="36345">MTGSLKVRVAQVVRETEDAHSLVLEPTEGQEDRFSYRPGQFLTIRVPAGEGWAARCYSLCSSPEVDDRLKVTVKRVAGGLGSNWICDHVTEGDVLEVLRPAGTFVPASLDGDFLLVAAGSGITPVLSILKSALARGTGKITLLYANQDDRAVIFAEELRELVAAHPERLSVLHWLVSVQGLPTAAAVRALTEPFAGREAFICGPGPFMELASEALAAVGMPAERVHVEKFFSLGGDPFAENPPEPETETGEGAVEVEVDLDGQTSTVAWSGSGYLLDALLRAGLDAPFSCREGSCSACACVVLEGEVTLDANTVLDDQDLADGLILACQAKSVSDRLKISYDG</sequence>
<evidence type="ECO:0000256" key="7">
    <source>
        <dbReference type="ARBA" id="ARBA00023004"/>
    </source>
</evidence>
<keyword evidence="8" id="KW-0411">Iron-sulfur</keyword>
<comment type="cofactor">
    <cofactor evidence="1">
        <name>FAD</name>
        <dbReference type="ChEBI" id="CHEBI:57692"/>
    </cofactor>
</comment>
<dbReference type="PROSITE" id="PS00197">
    <property type="entry name" value="2FE2S_FER_1"/>
    <property type="match status" value="1"/>
</dbReference>
<dbReference type="SUPFAM" id="SSF52343">
    <property type="entry name" value="Ferredoxin reductase-like, C-terminal NADP-linked domain"/>
    <property type="match status" value="1"/>
</dbReference>
<dbReference type="SUPFAM" id="SSF54292">
    <property type="entry name" value="2Fe-2S ferredoxin-like"/>
    <property type="match status" value="1"/>
</dbReference>
<dbReference type="InterPro" id="IPR006058">
    <property type="entry name" value="2Fe2S_fd_BS"/>
</dbReference>
<comment type="caution">
    <text evidence="11">The sequence shown here is derived from an EMBL/GenBank/DDBJ whole genome shotgun (WGS) entry which is preliminary data.</text>
</comment>
<dbReference type="InterPro" id="IPR001433">
    <property type="entry name" value="OxRdtase_FAD/NAD-bd"/>
</dbReference>
<dbReference type="PROSITE" id="PS51085">
    <property type="entry name" value="2FE2S_FER_2"/>
    <property type="match status" value="1"/>
</dbReference>
<dbReference type="InterPro" id="IPR001041">
    <property type="entry name" value="2Fe-2S_ferredoxin-type"/>
</dbReference>
<evidence type="ECO:0000256" key="6">
    <source>
        <dbReference type="ARBA" id="ARBA00023002"/>
    </source>
</evidence>
<dbReference type="Gene3D" id="3.10.20.30">
    <property type="match status" value="1"/>
</dbReference>
<dbReference type="InterPro" id="IPR039261">
    <property type="entry name" value="FNR_nucleotide-bd"/>
</dbReference>
<evidence type="ECO:0000256" key="4">
    <source>
        <dbReference type="ARBA" id="ARBA00022723"/>
    </source>
</evidence>
<evidence type="ECO:0000256" key="3">
    <source>
        <dbReference type="ARBA" id="ARBA00022714"/>
    </source>
</evidence>
<feature type="domain" description="2Fe-2S ferredoxin-type" evidence="9">
    <location>
        <begin position="254"/>
        <end position="343"/>
    </location>
</feature>
<dbReference type="InterPro" id="IPR017927">
    <property type="entry name" value="FAD-bd_FR_type"/>
</dbReference>
<evidence type="ECO:0000259" key="10">
    <source>
        <dbReference type="PROSITE" id="PS51384"/>
    </source>
</evidence>
<dbReference type="InterPro" id="IPR012675">
    <property type="entry name" value="Beta-grasp_dom_sf"/>
</dbReference>
<evidence type="ECO:0000256" key="8">
    <source>
        <dbReference type="ARBA" id="ARBA00023014"/>
    </source>
</evidence>
<dbReference type="InterPro" id="IPR008333">
    <property type="entry name" value="Cbr1-like_FAD-bd_dom"/>
</dbReference>
<dbReference type="InterPro" id="IPR050415">
    <property type="entry name" value="MRET"/>
</dbReference>
<keyword evidence="4" id="KW-0479">Metal-binding</keyword>
<dbReference type="Pfam" id="PF00175">
    <property type="entry name" value="NAD_binding_1"/>
    <property type="match status" value="1"/>
</dbReference>
<feature type="domain" description="FAD-binding FR-type" evidence="10">
    <location>
        <begin position="2"/>
        <end position="107"/>
    </location>
</feature>
<proteinExistence type="predicted"/>
<dbReference type="Gene3D" id="3.40.50.80">
    <property type="entry name" value="Nucleotide-binding domain of ferredoxin-NADP reductase (FNR) module"/>
    <property type="match status" value="1"/>
</dbReference>
<evidence type="ECO:0000256" key="1">
    <source>
        <dbReference type="ARBA" id="ARBA00001974"/>
    </source>
</evidence>
<dbReference type="RefSeq" id="WP_344237504.1">
    <property type="nucleotide sequence ID" value="NZ_BAAAHH010000003.1"/>
</dbReference>
<protein>
    <submittedName>
        <fullName evidence="11">3-ketosteroid-9-alpha-hydroxylase reductase subunit</fullName>
    </submittedName>
</protein>
<evidence type="ECO:0000256" key="2">
    <source>
        <dbReference type="ARBA" id="ARBA00022630"/>
    </source>
</evidence>
<dbReference type="Proteomes" id="UP001500665">
    <property type="component" value="Unassembled WGS sequence"/>
</dbReference>
<dbReference type="Pfam" id="PF00970">
    <property type="entry name" value="FAD_binding_6"/>
    <property type="match status" value="1"/>
</dbReference>
<keyword evidence="5" id="KW-0274">FAD</keyword>
<organism evidence="11 12">
    <name type="scientific">Actinocorallia libanotica</name>
    <dbReference type="NCBI Taxonomy" id="46162"/>
    <lineage>
        <taxon>Bacteria</taxon>
        <taxon>Bacillati</taxon>
        <taxon>Actinomycetota</taxon>
        <taxon>Actinomycetes</taxon>
        <taxon>Streptosporangiales</taxon>
        <taxon>Thermomonosporaceae</taxon>
        <taxon>Actinocorallia</taxon>
    </lineage>
</organism>
<dbReference type="PANTHER" id="PTHR47354:SF8">
    <property type="entry name" value="1,2-PHENYLACETYL-COA EPOXIDASE, SUBUNIT E"/>
    <property type="match status" value="1"/>
</dbReference>
<dbReference type="PROSITE" id="PS51384">
    <property type="entry name" value="FAD_FR"/>
    <property type="match status" value="1"/>
</dbReference>
<dbReference type="PRINTS" id="PR00410">
    <property type="entry name" value="PHEHYDRXLASE"/>
</dbReference>
<evidence type="ECO:0000259" key="9">
    <source>
        <dbReference type="PROSITE" id="PS51085"/>
    </source>
</evidence>
<dbReference type="InterPro" id="IPR036010">
    <property type="entry name" value="2Fe-2S_ferredoxin-like_sf"/>
</dbReference>
<reference evidence="11 12" key="1">
    <citation type="journal article" date="2019" name="Int. J. Syst. Evol. Microbiol.">
        <title>The Global Catalogue of Microorganisms (GCM) 10K type strain sequencing project: providing services to taxonomists for standard genome sequencing and annotation.</title>
        <authorList>
            <consortium name="The Broad Institute Genomics Platform"/>
            <consortium name="The Broad Institute Genome Sequencing Center for Infectious Disease"/>
            <person name="Wu L."/>
            <person name="Ma J."/>
        </authorList>
    </citation>
    <scope>NUCLEOTIDE SEQUENCE [LARGE SCALE GENOMIC DNA]</scope>
    <source>
        <strain evidence="11 12">JCM 10696</strain>
    </source>
</reference>
<dbReference type="CDD" id="cd00207">
    <property type="entry name" value="fer2"/>
    <property type="match status" value="1"/>
</dbReference>
<evidence type="ECO:0000256" key="5">
    <source>
        <dbReference type="ARBA" id="ARBA00022827"/>
    </source>
</evidence>
<name>A0ABN1QEV4_9ACTN</name>